<reference evidence="6" key="3">
    <citation type="submission" date="2025-09" db="UniProtKB">
        <authorList>
            <consortium name="Ensembl"/>
        </authorList>
    </citation>
    <scope>IDENTIFICATION</scope>
</reference>
<dbReference type="GO" id="GO:0071276">
    <property type="term" value="P:cellular response to cadmium ion"/>
    <property type="evidence" value="ECO:0007669"/>
    <property type="project" value="TreeGrafter"/>
</dbReference>
<dbReference type="GeneTree" id="ENSGT00950000182967"/>
<keyword evidence="7" id="KW-1185">Reference proteome</keyword>
<proteinExistence type="inferred from homology"/>
<dbReference type="GO" id="GO:0071294">
    <property type="term" value="P:cellular response to zinc ion"/>
    <property type="evidence" value="ECO:0007669"/>
    <property type="project" value="TreeGrafter"/>
</dbReference>
<dbReference type="InterPro" id="IPR018064">
    <property type="entry name" value="Metalthion_vert_metal_BS"/>
</dbReference>
<dbReference type="Pfam" id="PF00131">
    <property type="entry name" value="Metallothio"/>
    <property type="match status" value="1"/>
</dbReference>
<dbReference type="Proteomes" id="UP000028761">
    <property type="component" value="Chromosome 18"/>
</dbReference>
<keyword evidence="3" id="KW-0479">Metal-binding</keyword>
<dbReference type="GO" id="GO:0046872">
    <property type="term" value="F:metal ion binding"/>
    <property type="evidence" value="ECO:0007669"/>
    <property type="project" value="UniProtKB-KW"/>
</dbReference>
<evidence type="ECO:0000256" key="2">
    <source>
        <dbReference type="ARBA" id="ARBA00007283"/>
    </source>
</evidence>
<dbReference type="Gene3D" id="4.10.10.10">
    <property type="entry name" value="Metallothionein Isoform II"/>
    <property type="match status" value="1"/>
</dbReference>
<dbReference type="AlphaFoldDB" id="A0A8I5MYX8"/>
<name>A0A8I5MYX8_PAPAN</name>
<dbReference type="GO" id="GO:0006882">
    <property type="term" value="P:intracellular zinc ion homeostasis"/>
    <property type="evidence" value="ECO:0007669"/>
    <property type="project" value="TreeGrafter"/>
</dbReference>
<dbReference type="PRINTS" id="PR00860">
    <property type="entry name" value="MTVERTEBRATE"/>
</dbReference>
<dbReference type="GO" id="GO:0071280">
    <property type="term" value="P:cellular response to copper ion"/>
    <property type="evidence" value="ECO:0007669"/>
    <property type="project" value="TreeGrafter"/>
</dbReference>
<evidence type="ECO:0008006" key="8">
    <source>
        <dbReference type="Google" id="ProtNLM"/>
    </source>
</evidence>
<dbReference type="GO" id="GO:0010273">
    <property type="term" value="P:detoxification of copper ion"/>
    <property type="evidence" value="ECO:0007669"/>
    <property type="project" value="TreeGrafter"/>
</dbReference>
<dbReference type="SUPFAM" id="SSF57868">
    <property type="entry name" value="Metallothionein"/>
    <property type="match status" value="1"/>
</dbReference>
<evidence type="ECO:0000256" key="1">
    <source>
        <dbReference type="ARBA" id="ARBA00002597"/>
    </source>
</evidence>
<dbReference type="PANTHER" id="PTHR23299:SF22">
    <property type="entry name" value="METALLOTHIONEIN-1G"/>
    <property type="match status" value="1"/>
</dbReference>
<dbReference type="FunFam" id="4.10.10.10:FF:000001">
    <property type="entry name" value="Metallothionein"/>
    <property type="match status" value="1"/>
</dbReference>
<comment type="function">
    <text evidence="1">Metallothioneins have a high content of cysteine residues that bind various heavy metals; these proteins are transcriptionally regulated by both heavy metals and glucocorticoids.</text>
</comment>
<feature type="compositionally biased region" description="Basic and acidic residues" evidence="5">
    <location>
        <begin position="158"/>
        <end position="175"/>
    </location>
</feature>
<evidence type="ECO:0000256" key="4">
    <source>
        <dbReference type="ARBA" id="ARBA00022851"/>
    </source>
</evidence>
<sequence length="343" mass="36410">IRVCISSEVISLWGHPTCPELPAGCGGGRLGCGEHGTYLQRRTWTNVPPHPLRRGEWTGEIEADPCSPCCCVRRSGSEGPRCGKGEARREARRKESHFGGGCSTHNSLATANSLLLTQPVPGLEQEGGTRTPGQAQLKTAGRGVGWRRPQRQSWGPGKRGEEGRRQLRGNWERRPGPPGHPVPPDAQRLPCERETKGRSRRASQRSSRDGAPGPTAAHIPAQDRGRREPRGAGVSAGQGLCARPPPVSIKAAAGCGAPPRRPRAPCRLYISRLRSPALPRLEMDPNCSCATGVSCACAGSCKCKECKCTSCKKSCCSCCPVGCAKCAQGCICKGTSDKCSCCA</sequence>
<evidence type="ECO:0000313" key="6">
    <source>
        <dbReference type="Ensembl" id="ENSPANP00000051473.1"/>
    </source>
</evidence>
<reference evidence="6 7" key="1">
    <citation type="submission" date="2012-03" db="EMBL/GenBank/DDBJ databases">
        <title>Whole Genome Assembly of Papio anubis.</title>
        <authorList>
            <person name="Liu Y.L."/>
            <person name="Abraham K.A."/>
            <person name="Akbar H.A."/>
            <person name="Ali S.A."/>
            <person name="Anosike U.A."/>
            <person name="Aqrawi P.A."/>
            <person name="Arias F.A."/>
            <person name="Attaway T.A."/>
            <person name="Awwad R.A."/>
            <person name="Babu C.B."/>
            <person name="Bandaranaike D.B."/>
            <person name="Battles P.B."/>
            <person name="Bell A.B."/>
            <person name="Beltran B.B."/>
            <person name="Berhane-Mersha D.B."/>
            <person name="Bess C.B."/>
            <person name="Bickham C.B."/>
            <person name="Bolden T.B."/>
            <person name="Carter K.C."/>
            <person name="Chau D.C."/>
            <person name="Chavez A.C."/>
            <person name="Clerc-Blankenburg K.C."/>
            <person name="Coyle M.C."/>
            <person name="Dao M.D."/>
            <person name="Davila M.L.D."/>
            <person name="Davy-Carroll L.D."/>
            <person name="Denson S.D."/>
            <person name="Dinh H.D."/>
            <person name="Fernandez S.F."/>
            <person name="Fernando P.F."/>
            <person name="Forbes L.F."/>
            <person name="Francis C.F."/>
            <person name="Francisco L.F."/>
            <person name="Fu Q.F."/>
            <person name="Garcia-Iii R.G."/>
            <person name="Garrett T.G."/>
            <person name="Gross S.G."/>
            <person name="Gubbala S.G."/>
            <person name="Hirani K.H."/>
            <person name="Hogues M.H."/>
            <person name="Hollins B.H."/>
            <person name="Jackson L.J."/>
            <person name="Javaid M.J."/>
            <person name="Jhangiani S.J."/>
            <person name="Johnson A.J."/>
            <person name="Johnson B.J."/>
            <person name="Jones J.J."/>
            <person name="Joshi V.J."/>
            <person name="Kalu J.K."/>
            <person name="Khan N.K."/>
            <person name="Korchina V.K."/>
            <person name="Kovar C.K."/>
            <person name="Lago L.L."/>
            <person name="Lara F.L."/>
            <person name="Le T.-K.L."/>
            <person name="Lee S.L."/>
            <person name="Legall-Iii F.L."/>
            <person name="Lemon S.L."/>
            <person name="Liu J.L."/>
            <person name="Liu Y.-S.L."/>
            <person name="Liyanage D.L."/>
            <person name="Lopez J.L."/>
            <person name="Lorensuhewa L.L."/>
            <person name="Mata R.M."/>
            <person name="Mathew T.M."/>
            <person name="Mercado C.M."/>
            <person name="Mercado I.M."/>
            <person name="Morales K.M."/>
            <person name="Morgan M.M."/>
            <person name="Munidasa M.M."/>
            <person name="Ngo D.N."/>
            <person name="Nguyen L.N."/>
            <person name="Nguyen T.N."/>
            <person name="Nguyen N.N."/>
            <person name="Obregon M.O."/>
            <person name="Okwuonu G.O."/>
            <person name="Ongeri F.O."/>
            <person name="Onwere C.O."/>
            <person name="Osifeso I.O."/>
            <person name="Parra A.P."/>
            <person name="Patil S.P."/>
            <person name="Perez A.P."/>
            <person name="Perez Y.P."/>
            <person name="Pham C.P."/>
            <person name="Pu L.-L.P."/>
            <person name="Puazo M.P."/>
            <person name="Quiroz J.Q."/>
            <person name="Rouhana J.R."/>
            <person name="Ruiz M.R."/>
            <person name="Ruiz S.-J.R."/>
            <person name="Saada N.S."/>
            <person name="Santibanez J.S."/>
            <person name="Scheel M.S."/>
            <person name="Schneider B.S."/>
            <person name="Simmons D.S."/>
            <person name="Sisson I.S."/>
            <person name="Tang L.-Y.T."/>
            <person name="Thornton R.T."/>
            <person name="Tisius J.T."/>
            <person name="Toledanes G.T."/>
            <person name="Trejos Z.T."/>
            <person name="Usmani K.U."/>
            <person name="Varghese R.V."/>
            <person name="Vattathil S.V."/>
            <person name="Vee V.V."/>
            <person name="Walker D.W."/>
            <person name="Weissenberger G.W."/>
            <person name="White C.W."/>
            <person name="Williams A.W."/>
            <person name="Woodworth J.W."/>
            <person name="Wright R.W."/>
            <person name="Zhu Y.Z."/>
            <person name="Han Y.H."/>
            <person name="Newsham I.N."/>
            <person name="Nazareth L.N."/>
            <person name="Worley K.W."/>
            <person name="Muzny D.M."/>
            <person name="Rogers J.R."/>
            <person name="Gibbs R.G."/>
        </authorList>
    </citation>
    <scope>NUCLEOTIDE SEQUENCE [LARGE SCALE GENOMIC DNA]</scope>
</reference>
<dbReference type="Ensembl" id="ENSPANT00000062914.1">
    <property type="protein sequence ID" value="ENSPANP00000051473.1"/>
    <property type="gene ID" value="ENSPANG00000016266.3"/>
</dbReference>
<accession>A0A8I5MYX8</accession>
<comment type="similarity">
    <text evidence="2">Belongs to the metallothionein superfamily. Type 1 family.</text>
</comment>
<dbReference type="InterPro" id="IPR000006">
    <property type="entry name" value="Metalthion_vert"/>
</dbReference>
<feature type="compositionally biased region" description="Basic and acidic residues" evidence="5">
    <location>
        <begin position="221"/>
        <end position="230"/>
    </location>
</feature>
<reference evidence="6" key="2">
    <citation type="submission" date="2025-08" db="UniProtKB">
        <authorList>
            <consortium name="Ensembl"/>
        </authorList>
    </citation>
    <scope>IDENTIFICATION</scope>
</reference>
<keyword evidence="4" id="KW-0480">Metal-thiolate cluster</keyword>
<dbReference type="GO" id="GO:0005737">
    <property type="term" value="C:cytoplasm"/>
    <property type="evidence" value="ECO:0007669"/>
    <property type="project" value="TreeGrafter"/>
</dbReference>
<evidence type="ECO:0000256" key="3">
    <source>
        <dbReference type="ARBA" id="ARBA00022723"/>
    </source>
</evidence>
<dbReference type="PROSITE" id="PS00203">
    <property type="entry name" value="METALLOTHIONEIN_VRT"/>
    <property type="match status" value="1"/>
</dbReference>
<dbReference type="InterPro" id="IPR017854">
    <property type="entry name" value="Metalthion_dom_sf"/>
</dbReference>
<dbReference type="InterPro" id="IPR023587">
    <property type="entry name" value="Metalthion_dom_sf_vert"/>
</dbReference>
<feature type="region of interest" description="Disordered" evidence="5">
    <location>
        <begin position="121"/>
        <end position="239"/>
    </location>
</feature>
<dbReference type="GO" id="GO:0005634">
    <property type="term" value="C:nucleus"/>
    <property type="evidence" value="ECO:0007669"/>
    <property type="project" value="TreeGrafter"/>
</dbReference>
<dbReference type="PANTHER" id="PTHR23299">
    <property type="entry name" value="METALLOTHIONEIN"/>
    <property type="match status" value="1"/>
</dbReference>
<evidence type="ECO:0000313" key="7">
    <source>
        <dbReference type="Proteomes" id="UP000028761"/>
    </source>
</evidence>
<evidence type="ECO:0000256" key="5">
    <source>
        <dbReference type="SAM" id="MobiDB-lite"/>
    </source>
</evidence>
<organism evidence="6 7">
    <name type="scientific">Papio anubis</name>
    <name type="common">Olive baboon</name>
    <dbReference type="NCBI Taxonomy" id="9555"/>
    <lineage>
        <taxon>Eukaryota</taxon>
        <taxon>Metazoa</taxon>
        <taxon>Chordata</taxon>
        <taxon>Craniata</taxon>
        <taxon>Vertebrata</taxon>
        <taxon>Euteleostomi</taxon>
        <taxon>Mammalia</taxon>
        <taxon>Eutheria</taxon>
        <taxon>Euarchontoglires</taxon>
        <taxon>Primates</taxon>
        <taxon>Haplorrhini</taxon>
        <taxon>Catarrhini</taxon>
        <taxon>Cercopithecidae</taxon>
        <taxon>Cercopithecinae</taxon>
        <taxon>Papio</taxon>
    </lineage>
</organism>
<protein>
    <recommendedName>
        <fullName evidence="8">Metallothionein</fullName>
    </recommendedName>
</protein>